<keyword evidence="2" id="KW-1185">Reference proteome</keyword>
<dbReference type="PANTHER" id="PTHR33748:SF9">
    <property type="entry name" value="PROTEIN CBG04248"/>
    <property type="match status" value="1"/>
</dbReference>
<proteinExistence type="predicted"/>
<sequence length="329" mass="37309">MQITEVLCALSIILQIIEMKHSHSSERISREISISDSISSPCHMQKPSSSSNFAAFCQFHYHEKPYVCDPSGSLSRTEIEMLDAVINPLNISSCFCQYSTSCHRARFRMSIVIVPYTSAERLKECGYSMSYHTPHTWSQIALTYAEELSRHWMDECKADILLVYIAALGPEKINKAFMIPIFRNNLRYLSHYSQPISVPPRRSIYSAVKEYLNTLKKLISSGNVIFVSIGKPRKMQPSIPPWAIFVSVGFIALAICSVFVANCLTNRTKGAYWQSRYPNGTKIRLANERWRAGFGGGLMMQNNNIGKGAMMFKQFGGRRSKQSETTRKI</sequence>
<keyword evidence="1" id="KW-0812">Transmembrane</keyword>
<evidence type="ECO:0000256" key="1">
    <source>
        <dbReference type="SAM" id="Phobius"/>
    </source>
</evidence>
<dbReference type="AlphaFoldDB" id="A0A0N5AFI7"/>
<dbReference type="Pfam" id="PF17175">
    <property type="entry name" value="MOLO1"/>
    <property type="match status" value="1"/>
</dbReference>
<dbReference type="PANTHER" id="PTHR33748">
    <property type="entry name" value="PROTEIN CBG04600"/>
    <property type="match status" value="1"/>
</dbReference>
<protein>
    <submittedName>
        <fullName evidence="3">TPM domain-containing protein</fullName>
    </submittedName>
</protein>
<keyword evidence="1" id="KW-0472">Membrane</keyword>
<evidence type="ECO:0000313" key="2">
    <source>
        <dbReference type="Proteomes" id="UP000046393"/>
    </source>
</evidence>
<name>A0A0N5AFI7_9BILA</name>
<evidence type="ECO:0000313" key="3">
    <source>
        <dbReference type="WBParaSite" id="SMUV_0000304401-mRNA-1"/>
    </source>
</evidence>
<dbReference type="InterPro" id="IPR033438">
    <property type="entry name" value="MOLO1"/>
</dbReference>
<dbReference type="Proteomes" id="UP000046393">
    <property type="component" value="Unplaced"/>
</dbReference>
<dbReference type="GO" id="GO:0005892">
    <property type="term" value="C:acetylcholine-gated channel complex"/>
    <property type="evidence" value="ECO:0007669"/>
    <property type="project" value="InterPro"/>
</dbReference>
<feature type="transmembrane region" description="Helical" evidence="1">
    <location>
        <begin position="242"/>
        <end position="264"/>
    </location>
</feature>
<accession>A0A0N5AFI7</accession>
<reference evidence="3" key="1">
    <citation type="submission" date="2017-02" db="UniProtKB">
        <authorList>
            <consortium name="WormBaseParasite"/>
        </authorList>
    </citation>
    <scope>IDENTIFICATION</scope>
</reference>
<organism evidence="2 3">
    <name type="scientific">Syphacia muris</name>
    <dbReference type="NCBI Taxonomy" id="451379"/>
    <lineage>
        <taxon>Eukaryota</taxon>
        <taxon>Metazoa</taxon>
        <taxon>Ecdysozoa</taxon>
        <taxon>Nematoda</taxon>
        <taxon>Chromadorea</taxon>
        <taxon>Rhabditida</taxon>
        <taxon>Spirurina</taxon>
        <taxon>Oxyuridomorpha</taxon>
        <taxon>Oxyuroidea</taxon>
        <taxon>Oxyuridae</taxon>
        <taxon>Syphacia</taxon>
    </lineage>
</organism>
<dbReference type="WBParaSite" id="SMUV_0000304401-mRNA-1">
    <property type="protein sequence ID" value="SMUV_0000304401-mRNA-1"/>
    <property type="gene ID" value="SMUV_0000304401"/>
</dbReference>
<keyword evidence="1" id="KW-1133">Transmembrane helix</keyword>